<gene>
    <name evidence="5" type="ORF">S03H2_43525</name>
</gene>
<dbReference type="InterPro" id="IPR027417">
    <property type="entry name" value="P-loop_NTPase"/>
</dbReference>
<dbReference type="InterPro" id="IPR045028">
    <property type="entry name" value="DinG/Rad3-like"/>
</dbReference>
<evidence type="ECO:0000256" key="3">
    <source>
        <dbReference type="ARBA" id="ARBA00022840"/>
    </source>
</evidence>
<feature type="domain" description="Helicase ATP-binding" evidence="4">
    <location>
        <begin position="14"/>
        <end position="216"/>
    </location>
</feature>
<dbReference type="GO" id="GO:0003678">
    <property type="term" value="F:DNA helicase activity"/>
    <property type="evidence" value="ECO:0007669"/>
    <property type="project" value="TreeGrafter"/>
</dbReference>
<comment type="caution">
    <text evidence="5">The sequence shown here is derived from an EMBL/GenBank/DDBJ whole genome shotgun (WGS) entry which is preliminary data.</text>
</comment>
<dbReference type="Gene3D" id="3.40.50.300">
    <property type="entry name" value="P-loop containing nucleotide triphosphate hydrolases"/>
    <property type="match status" value="1"/>
</dbReference>
<dbReference type="PANTHER" id="PTHR11472:SF34">
    <property type="entry name" value="REGULATOR OF TELOMERE ELONGATION HELICASE 1"/>
    <property type="match status" value="1"/>
</dbReference>
<dbReference type="SUPFAM" id="SSF52540">
    <property type="entry name" value="P-loop containing nucleoside triphosphate hydrolases"/>
    <property type="match status" value="1"/>
</dbReference>
<dbReference type="GO" id="GO:0016787">
    <property type="term" value="F:hydrolase activity"/>
    <property type="evidence" value="ECO:0007669"/>
    <property type="project" value="UniProtKB-KW"/>
</dbReference>
<dbReference type="GO" id="GO:0003676">
    <property type="term" value="F:nucleic acid binding"/>
    <property type="evidence" value="ECO:0007669"/>
    <property type="project" value="InterPro"/>
</dbReference>
<sequence length="216" mass="24456">MHARVEAEFTGRGPILTNLPRYEKRGGQLEMALAVADALTSETNLMVEAGTGIGKSFAYLVPLIYWTLKEGRKAVVATGTKVLQNQLVAKDLPFLADHSDIPFKFEVLYGQENFFCRRRAGMVAQYGLFDDPDQASELERIATWASQESGVFEDYQEPVSHGLKEQISRRSEACLRRNCTYYVECPYYRKRRAAEQADIIVINHHLFFAHLESAGK</sequence>
<name>X1IPB2_9ZZZZ</name>
<dbReference type="GO" id="GO:0006281">
    <property type="term" value="P:DNA repair"/>
    <property type="evidence" value="ECO:0007669"/>
    <property type="project" value="TreeGrafter"/>
</dbReference>
<evidence type="ECO:0000256" key="2">
    <source>
        <dbReference type="ARBA" id="ARBA00022801"/>
    </source>
</evidence>
<dbReference type="PROSITE" id="PS51193">
    <property type="entry name" value="HELICASE_ATP_BIND_2"/>
    <property type="match status" value="1"/>
</dbReference>
<evidence type="ECO:0000259" key="4">
    <source>
        <dbReference type="PROSITE" id="PS51193"/>
    </source>
</evidence>
<keyword evidence="1" id="KW-0547">Nucleotide-binding</keyword>
<accession>X1IPB2</accession>
<evidence type="ECO:0000313" key="5">
    <source>
        <dbReference type="EMBL" id="GAH71085.1"/>
    </source>
</evidence>
<dbReference type="PANTHER" id="PTHR11472">
    <property type="entry name" value="DNA REPAIR DEAD HELICASE RAD3/XP-D SUBFAMILY MEMBER"/>
    <property type="match status" value="1"/>
</dbReference>
<dbReference type="InterPro" id="IPR011545">
    <property type="entry name" value="DEAD/DEAH_box_helicase_dom"/>
</dbReference>
<dbReference type="Pfam" id="PF00270">
    <property type="entry name" value="DEAD"/>
    <property type="match status" value="1"/>
</dbReference>
<dbReference type="AlphaFoldDB" id="X1IPB2"/>
<reference evidence="5" key="1">
    <citation type="journal article" date="2014" name="Front. Microbiol.">
        <title>High frequency of phylogenetically diverse reductive dehalogenase-homologous genes in deep subseafloor sedimentary metagenomes.</title>
        <authorList>
            <person name="Kawai M."/>
            <person name="Futagami T."/>
            <person name="Toyoda A."/>
            <person name="Takaki Y."/>
            <person name="Nishi S."/>
            <person name="Hori S."/>
            <person name="Arai W."/>
            <person name="Tsubouchi T."/>
            <person name="Morono Y."/>
            <person name="Uchiyama I."/>
            <person name="Ito T."/>
            <person name="Fujiyama A."/>
            <person name="Inagaki F."/>
            <person name="Takami H."/>
        </authorList>
    </citation>
    <scope>NUCLEOTIDE SEQUENCE</scope>
    <source>
        <strain evidence="5">Expedition CK06-06</strain>
    </source>
</reference>
<dbReference type="GO" id="GO:0005524">
    <property type="term" value="F:ATP binding"/>
    <property type="evidence" value="ECO:0007669"/>
    <property type="project" value="UniProtKB-KW"/>
</dbReference>
<feature type="non-terminal residue" evidence="5">
    <location>
        <position position="216"/>
    </location>
</feature>
<keyword evidence="3" id="KW-0067">ATP-binding</keyword>
<protein>
    <recommendedName>
        <fullName evidence="4">Helicase ATP-binding domain-containing protein</fullName>
    </recommendedName>
</protein>
<keyword evidence="2" id="KW-0378">Hydrolase</keyword>
<dbReference type="InterPro" id="IPR014013">
    <property type="entry name" value="Helic_SF1/SF2_ATP-bd_DinG/Rad3"/>
</dbReference>
<evidence type="ECO:0000256" key="1">
    <source>
        <dbReference type="ARBA" id="ARBA00022741"/>
    </source>
</evidence>
<dbReference type="EMBL" id="BARU01027159">
    <property type="protein sequence ID" value="GAH71085.1"/>
    <property type="molecule type" value="Genomic_DNA"/>
</dbReference>
<proteinExistence type="predicted"/>
<organism evidence="5">
    <name type="scientific">marine sediment metagenome</name>
    <dbReference type="NCBI Taxonomy" id="412755"/>
    <lineage>
        <taxon>unclassified sequences</taxon>
        <taxon>metagenomes</taxon>
        <taxon>ecological metagenomes</taxon>
    </lineage>
</organism>